<organism evidence="4">
    <name type="scientific">uncultured delta proteobacterium HF0070_15B21</name>
    <dbReference type="NCBI Taxonomy" id="710825"/>
    <lineage>
        <taxon>Bacteria</taxon>
        <taxon>Deltaproteobacteria</taxon>
        <taxon>environmental samples</taxon>
    </lineage>
</organism>
<evidence type="ECO:0000256" key="2">
    <source>
        <dbReference type="ARBA" id="ARBA00022801"/>
    </source>
</evidence>
<dbReference type="GO" id="GO:0008484">
    <property type="term" value="F:sulfuric ester hydrolase activity"/>
    <property type="evidence" value="ECO:0007669"/>
    <property type="project" value="TreeGrafter"/>
</dbReference>
<keyword evidence="2" id="KW-0378">Hydrolase</keyword>
<proteinExistence type="predicted"/>
<dbReference type="InterPro" id="IPR017850">
    <property type="entry name" value="Alkaline_phosphatase_core_sf"/>
</dbReference>
<evidence type="ECO:0000256" key="1">
    <source>
        <dbReference type="ARBA" id="ARBA00022723"/>
    </source>
</evidence>
<protein>
    <submittedName>
        <fullName evidence="4">Arylsulfatase a and related enzymes</fullName>
    </submittedName>
</protein>
<dbReference type="SUPFAM" id="SSF53649">
    <property type="entry name" value="Alkaline phosphatase-like"/>
    <property type="match status" value="1"/>
</dbReference>
<dbReference type="PANTHER" id="PTHR45953">
    <property type="entry name" value="IDURONATE 2-SULFATASE"/>
    <property type="match status" value="1"/>
</dbReference>
<dbReference type="AlphaFoldDB" id="E0XXD3"/>
<feature type="domain" description="Sulfatase N-terminal" evidence="3">
    <location>
        <begin position="26"/>
        <end position="311"/>
    </location>
</feature>
<dbReference type="Pfam" id="PF00884">
    <property type="entry name" value="Sulfatase"/>
    <property type="match status" value="1"/>
</dbReference>
<dbReference type="PANTHER" id="PTHR45953:SF1">
    <property type="entry name" value="IDURONATE 2-SULFATASE"/>
    <property type="match status" value="1"/>
</dbReference>
<dbReference type="GO" id="GO:0005737">
    <property type="term" value="C:cytoplasm"/>
    <property type="evidence" value="ECO:0007669"/>
    <property type="project" value="TreeGrafter"/>
</dbReference>
<name>E0XXD3_9DELT</name>
<dbReference type="InterPro" id="IPR000917">
    <property type="entry name" value="Sulfatase_N"/>
</dbReference>
<keyword evidence="1" id="KW-0479">Metal-binding</keyword>
<dbReference type="Gene3D" id="3.40.720.10">
    <property type="entry name" value="Alkaline Phosphatase, subunit A"/>
    <property type="match status" value="1"/>
</dbReference>
<reference evidence="4" key="1">
    <citation type="journal article" date="2011" name="Environ. Microbiol.">
        <title>Time-series analyses of Monterey Bay coastal microbial picoplankton using a 'genome proxy' microarray.</title>
        <authorList>
            <person name="Rich V.I."/>
            <person name="Pham V.D."/>
            <person name="Eppley J."/>
            <person name="Shi Y."/>
            <person name="DeLong E.F."/>
        </authorList>
    </citation>
    <scope>NUCLEOTIDE SEQUENCE</scope>
</reference>
<evidence type="ECO:0000259" key="3">
    <source>
        <dbReference type="Pfam" id="PF00884"/>
    </source>
</evidence>
<dbReference type="GO" id="GO:0046872">
    <property type="term" value="F:metal ion binding"/>
    <property type="evidence" value="ECO:0007669"/>
    <property type="project" value="UniProtKB-KW"/>
</dbReference>
<dbReference type="EMBL" id="GU474909">
    <property type="protein sequence ID" value="ADI19074.1"/>
    <property type="molecule type" value="Genomic_DNA"/>
</dbReference>
<sequence>MNHRCVNNGTPLDKRFTNLALESRKRGFNPTLFGYTDTSMDPRGLHPNDPDLKTYENMLPGMTAGLKVDDQHKAWIGWLKKKGYPADLNRETVFLPEGGEEIHSSAPSSYRREHSDSVFLTDTLLEWFSTREEEDWFVHLSYLRPHPPWVAPEPFNTLYDPQKVPPPVRAKSLEEEGGQHPMLSVLHEMKPKNDFFESSSDSPVAQMSDQEFLQAKATYFGLMTEIDEQLGRIFDYLKATNQYDSTLIVFTSDHGEQLGDHYLFGKLGYFDASYHIPLIIRDPKRQLQKAKTLEHFSESVDVMPTILDWLGLEIPDQCDGRSLLPFLENEIPRNWREEVHSEFDFRWIGSYQPMIEERFGLLPDECSLVIIRDAEYKYVHMTALPPLFFDLKRDPGEFINRVQDPDYRELVLKYSSKMLSWMMNHRDRVLANMNVEFGELIHWRGPRN</sequence>
<evidence type="ECO:0000313" key="4">
    <source>
        <dbReference type="EMBL" id="ADI19074.1"/>
    </source>
</evidence>
<accession>E0XXD3</accession>